<keyword evidence="1" id="KW-0238">DNA-binding</keyword>
<protein>
    <submittedName>
        <fullName evidence="3">XRE family transcriptional regulator</fullName>
    </submittedName>
</protein>
<sequence>MMLKDRLKISRINANLTQKQMATLLNISQPYYAKWESGERNPKGDNIQKLSEILNVSPDYLQGRDDGLEDIIEVLKEKTLSEEDKQEIIALLNTYLTNK</sequence>
<evidence type="ECO:0000313" key="3">
    <source>
        <dbReference type="EMBL" id="PCS06847.1"/>
    </source>
</evidence>
<dbReference type="Pfam" id="PF01381">
    <property type="entry name" value="HTH_3"/>
    <property type="match status" value="1"/>
</dbReference>
<name>A0A2A5S018_9LACT</name>
<accession>A0A2A5S018</accession>
<gene>
    <name evidence="3" type="ORF">RU86_GL002290</name>
</gene>
<evidence type="ECO:0000313" key="4">
    <source>
        <dbReference type="Proteomes" id="UP000218282"/>
    </source>
</evidence>
<feature type="domain" description="HTH cro/C1-type" evidence="2">
    <location>
        <begin position="7"/>
        <end position="61"/>
    </location>
</feature>
<evidence type="ECO:0000256" key="1">
    <source>
        <dbReference type="ARBA" id="ARBA00023125"/>
    </source>
</evidence>
<dbReference type="Proteomes" id="UP000218282">
    <property type="component" value="Unassembled WGS sequence"/>
</dbReference>
<reference evidence="3 4" key="1">
    <citation type="submission" date="2014-12" db="EMBL/GenBank/DDBJ databases">
        <title>Draft genome sequences of 10 type strains of Lactococcus.</title>
        <authorList>
            <person name="Sun Z."/>
            <person name="Zhong Z."/>
            <person name="Liu W."/>
            <person name="Zhang W."/>
            <person name="Zhang H."/>
        </authorList>
    </citation>
    <scope>NUCLEOTIDE SEQUENCE [LARGE SCALE GENOMIC DNA]</scope>
    <source>
        <strain evidence="3 4">DSM 6634</strain>
    </source>
</reference>
<dbReference type="InterPro" id="IPR001387">
    <property type="entry name" value="Cro/C1-type_HTH"/>
</dbReference>
<proteinExistence type="predicted"/>
<evidence type="ECO:0000259" key="2">
    <source>
        <dbReference type="PROSITE" id="PS50943"/>
    </source>
</evidence>
<dbReference type="PANTHER" id="PTHR46558:SF11">
    <property type="entry name" value="HTH-TYPE TRANSCRIPTIONAL REGULATOR XRE"/>
    <property type="match status" value="1"/>
</dbReference>
<dbReference type="RefSeq" id="WP_245810482.1">
    <property type="nucleotide sequence ID" value="NZ_JXJW01000009.1"/>
</dbReference>
<dbReference type="AlphaFoldDB" id="A0A2A5S018"/>
<dbReference type="PANTHER" id="PTHR46558">
    <property type="entry name" value="TRACRIPTIONAL REGULATORY PROTEIN-RELATED-RELATED"/>
    <property type="match status" value="1"/>
</dbReference>
<keyword evidence="4" id="KW-1185">Reference proteome</keyword>
<dbReference type="CDD" id="cd00093">
    <property type="entry name" value="HTH_XRE"/>
    <property type="match status" value="1"/>
</dbReference>
<dbReference type="PROSITE" id="PS50943">
    <property type="entry name" value="HTH_CROC1"/>
    <property type="match status" value="1"/>
</dbReference>
<organism evidence="3 4">
    <name type="scientific">Pseudolactococcus piscium</name>
    <dbReference type="NCBI Taxonomy" id="1364"/>
    <lineage>
        <taxon>Bacteria</taxon>
        <taxon>Bacillati</taxon>
        <taxon>Bacillota</taxon>
        <taxon>Bacilli</taxon>
        <taxon>Lactobacillales</taxon>
        <taxon>Streptococcaceae</taxon>
        <taxon>Pseudolactococcus</taxon>
    </lineage>
</organism>
<dbReference type="SMART" id="SM00530">
    <property type="entry name" value="HTH_XRE"/>
    <property type="match status" value="1"/>
</dbReference>
<dbReference type="EMBL" id="JXJW01000009">
    <property type="protein sequence ID" value="PCS06847.1"/>
    <property type="molecule type" value="Genomic_DNA"/>
</dbReference>
<dbReference type="InterPro" id="IPR010982">
    <property type="entry name" value="Lambda_DNA-bd_dom_sf"/>
</dbReference>
<comment type="caution">
    <text evidence="3">The sequence shown here is derived from an EMBL/GenBank/DDBJ whole genome shotgun (WGS) entry which is preliminary data.</text>
</comment>
<dbReference type="SUPFAM" id="SSF47413">
    <property type="entry name" value="lambda repressor-like DNA-binding domains"/>
    <property type="match status" value="1"/>
</dbReference>
<dbReference type="GO" id="GO:0003677">
    <property type="term" value="F:DNA binding"/>
    <property type="evidence" value="ECO:0007669"/>
    <property type="project" value="UniProtKB-KW"/>
</dbReference>
<dbReference type="Gene3D" id="1.10.260.40">
    <property type="entry name" value="lambda repressor-like DNA-binding domains"/>
    <property type="match status" value="1"/>
</dbReference>